<dbReference type="SUPFAM" id="SSF54368">
    <property type="entry name" value="Glutamine synthetase, N-terminal domain"/>
    <property type="match status" value="1"/>
</dbReference>
<comment type="similarity">
    <text evidence="1 3">Belongs to the glutamine synthetase family.</text>
</comment>
<dbReference type="Gene3D" id="3.10.20.70">
    <property type="entry name" value="Glutamine synthetase, N-terminal domain"/>
    <property type="match status" value="1"/>
</dbReference>
<dbReference type="InterPro" id="IPR008147">
    <property type="entry name" value="Gln_synt_N"/>
</dbReference>
<dbReference type="GO" id="GO:0005737">
    <property type="term" value="C:cytoplasm"/>
    <property type="evidence" value="ECO:0007669"/>
    <property type="project" value="TreeGrafter"/>
</dbReference>
<accession>A0A940ICX1</accession>
<dbReference type="GO" id="GO:0016020">
    <property type="term" value="C:membrane"/>
    <property type="evidence" value="ECO:0007669"/>
    <property type="project" value="TreeGrafter"/>
</dbReference>
<dbReference type="PANTHER" id="PTHR43407:SF1">
    <property type="entry name" value="LENGSIN"/>
    <property type="match status" value="1"/>
</dbReference>
<proteinExistence type="inferred from homology"/>
<evidence type="ECO:0000259" key="4">
    <source>
        <dbReference type="PROSITE" id="PS51986"/>
    </source>
</evidence>
<evidence type="ECO:0000256" key="3">
    <source>
        <dbReference type="PROSITE-ProRule" id="PRU01330"/>
    </source>
</evidence>
<dbReference type="PANTHER" id="PTHR43407">
    <property type="entry name" value="GLUTAMINE SYNTHETASE"/>
    <property type="match status" value="1"/>
</dbReference>
<dbReference type="Pfam" id="PF03951">
    <property type="entry name" value="Gln-synt_N"/>
    <property type="match status" value="1"/>
</dbReference>
<dbReference type="Proteomes" id="UP000727857">
    <property type="component" value="Unassembled WGS sequence"/>
</dbReference>
<feature type="non-terminal residue" evidence="5">
    <location>
        <position position="96"/>
    </location>
</feature>
<gene>
    <name evidence="5" type="ORF">IAB16_01580</name>
</gene>
<evidence type="ECO:0000313" key="6">
    <source>
        <dbReference type="Proteomes" id="UP000727857"/>
    </source>
</evidence>
<dbReference type="AlphaFoldDB" id="A0A940ICX1"/>
<dbReference type="InterPro" id="IPR036651">
    <property type="entry name" value="Gln_synt_N_sf"/>
</dbReference>
<name>A0A940ICX1_9FIRM</name>
<reference evidence="5" key="1">
    <citation type="submission" date="2020-10" db="EMBL/GenBank/DDBJ databases">
        <authorList>
            <person name="Gilroy R."/>
        </authorList>
    </citation>
    <scope>NUCLEOTIDE SEQUENCE</scope>
    <source>
        <strain evidence="5">517</strain>
    </source>
</reference>
<dbReference type="GO" id="GO:0019740">
    <property type="term" value="P:nitrogen utilization"/>
    <property type="evidence" value="ECO:0007669"/>
    <property type="project" value="TreeGrafter"/>
</dbReference>
<dbReference type="GO" id="GO:0004356">
    <property type="term" value="F:glutamine synthetase activity"/>
    <property type="evidence" value="ECO:0007669"/>
    <property type="project" value="UniProtKB-EC"/>
</dbReference>
<sequence>MTDKVKKVIELIRSRSIRMVDFRMVDIGGQFRHVTIPAEDFGEEVMRKGIGFDASNYGYAVVEKSDMVFIPDPDTATVDPFSEIPTLSMGGNVMII</sequence>
<evidence type="ECO:0000313" key="5">
    <source>
        <dbReference type="EMBL" id="MBO8423703.1"/>
    </source>
</evidence>
<dbReference type="PROSITE" id="PS51986">
    <property type="entry name" value="GS_BETA_GRASP"/>
    <property type="match status" value="1"/>
</dbReference>
<organism evidence="5 6">
    <name type="scientific">Candidatus Stercoripulliclostridium pullicola</name>
    <dbReference type="NCBI Taxonomy" id="2840953"/>
    <lineage>
        <taxon>Bacteria</taxon>
        <taxon>Bacillati</taxon>
        <taxon>Bacillota</taxon>
        <taxon>Clostridia</taxon>
        <taxon>Eubacteriales</taxon>
        <taxon>Candidatus Stercoripulliclostridium</taxon>
    </lineage>
</organism>
<protein>
    <recommendedName>
        <fullName evidence="2">glutamine synthetase</fullName>
        <ecNumber evidence="2">6.3.1.2</ecNumber>
    </recommendedName>
</protein>
<reference evidence="5" key="2">
    <citation type="journal article" date="2021" name="PeerJ">
        <title>Extensive microbial diversity within the chicken gut microbiome revealed by metagenomics and culture.</title>
        <authorList>
            <person name="Gilroy R."/>
            <person name="Ravi A."/>
            <person name="Getino M."/>
            <person name="Pursley I."/>
            <person name="Horton D.L."/>
            <person name="Alikhan N.F."/>
            <person name="Baker D."/>
            <person name="Gharbi K."/>
            <person name="Hall N."/>
            <person name="Watson M."/>
            <person name="Adriaenssens E.M."/>
            <person name="Foster-Nyarko E."/>
            <person name="Jarju S."/>
            <person name="Secka A."/>
            <person name="Antonio M."/>
            <person name="Oren A."/>
            <person name="Chaudhuri R.R."/>
            <person name="La Ragione R."/>
            <person name="Hildebrand F."/>
            <person name="Pallen M.J."/>
        </authorList>
    </citation>
    <scope>NUCLEOTIDE SEQUENCE</scope>
    <source>
        <strain evidence="5">517</strain>
    </source>
</reference>
<comment type="caution">
    <text evidence="5">The sequence shown here is derived from an EMBL/GenBank/DDBJ whole genome shotgun (WGS) entry which is preliminary data.</text>
</comment>
<feature type="domain" description="GS beta-grasp" evidence="4">
    <location>
        <begin position="15"/>
        <end position="96"/>
    </location>
</feature>
<dbReference type="EMBL" id="JADINF010000040">
    <property type="protein sequence ID" value="MBO8423703.1"/>
    <property type="molecule type" value="Genomic_DNA"/>
</dbReference>
<dbReference type="GO" id="GO:0006542">
    <property type="term" value="P:glutamine biosynthetic process"/>
    <property type="evidence" value="ECO:0007669"/>
    <property type="project" value="InterPro"/>
</dbReference>
<dbReference type="EC" id="6.3.1.2" evidence="2"/>
<evidence type="ECO:0000256" key="1">
    <source>
        <dbReference type="ARBA" id="ARBA00009897"/>
    </source>
</evidence>
<evidence type="ECO:0000256" key="2">
    <source>
        <dbReference type="ARBA" id="ARBA00012937"/>
    </source>
</evidence>